<keyword evidence="1 7" id="KW-0540">Nuclease</keyword>
<dbReference type="Gene3D" id="3.90.320.10">
    <property type="match status" value="1"/>
</dbReference>
<dbReference type="InterPro" id="IPR038726">
    <property type="entry name" value="PDDEXK_AddAB-type"/>
</dbReference>
<dbReference type="InterPro" id="IPR011604">
    <property type="entry name" value="PDDEXK-like_dom_sf"/>
</dbReference>
<gene>
    <name evidence="7" type="primary">MGME1</name>
    <name evidence="9" type="ORF">ACEWY4_021060</name>
</gene>
<proteinExistence type="inferred from homology"/>
<dbReference type="EMBL" id="JBHFQA010000018">
    <property type="protein sequence ID" value="KAL2083287.1"/>
    <property type="molecule type" value="Genomic_DNA"/>
</dbReference>
<evidence type="ECO:0000259" key="8">
    <source>
        <dbReference type="Pfam" id="PF12705"/>
    </source>
</evidence>
<dbReference type="PANTHER" id="PTHR31340">
    <property type="entry name" value="MITOCHONDRIAL GENOME MAINTENANCE EXONUCLEASE 1"/>
    <property type="match status" value="1"/>
</dbReference>
<keyword evidence="2" id="KW-0227">DNA damage</keyword>
<evidence type="ECO:0000256" key="3">
    <source>
        <dbReference type="ARBA" id="ARBA00022801"/>
    </source>
</evidence>
<dbReference type="FunFam" id="3.90.320.10:FF:000005">
    <property type="entry name" value="Mitochondrial genome maintenance exonuclease 1"/>
    <property type="match status" value="1"/>
</dbReference>
<accession>A0ABD1J7W2</accession>
<evidence type="ECO:0000256" key="5">
    <source>
        <dbReference type="ARBA" id="ARBA00023128"/>
    </source>
</evidence>
<comment type="function">
    <text evidence="7">Metal-dependent single-stranded DNA (ssDNA) exonuclease involved in mitochondrial genome maintenance. Has preference for 5'-3' exonuclease activity. Necessary for maintenance of proper 7S DNA levels. Probably involved in mitochondrial DNA (mtDNA) repair.</text>
</comment>
<dbReference type="PANTHER" id="PTHR31340:SF3">
    <property type="entry name" value="MITOCHONDRIAL GENOME MAINTENANCE EXONUCLEASE 1"/>
    <property type="match status" value="1"/>
</dbReference>
<protein>
    <recommendedName>
        <fullName evidence="7">Mitochondrial genome maintenance exonuclease 1</fullName>
        <ecNumber evidence="7">3.1.-.-</ecNumber>
    </recommendedName>
</protein>
<feature type="active site" evidence="7">
    <location>
        <position position="241"/>
    </location>
</feature>
<keyword evidence="4 7" id="KW-0269">Exonuclease</keyword>
<comment type="subcellular location">
    <subcellularLocation>
        <location evidence="7">Mitochondrion</location>
    </subcellularLocation>
</comment>
<feature type="active site" evidence="7">
    <location>
        <position position="256"/>
    </location>
</feature>
<name>A0ABD1J7W2_9TELE</name>
<evidence type="ECO:0000313" key="9">
    <source>
        <dbReference type="EMBL" id="KAL2083287.1"/>
    </source>
</evidence>
<evidence type="ECO:0000256" key="2">
    <source>
        <dbReference type="ARBA" id="ARBA00022763"/>
    </source>
</evidence>
<reference evidence="9 10" key="1">
    <citation type="submission" date="2024-09" db="EMBL/GenBank/DDBJ databases">
        <title>A chromosome-level genome assembly of Gray's grenadier anchovy, Coilia grayii.</title>
        <authorList>
            <person name="Fu Z."/>
        </authorList>
    </citation>
    <scope>NUCLEOTIDE SEQUENCE [LARGE SCALE GENOMIC DNA]</scope>
    <source>
        <strain evidence="9">G4</strain>
        <tissue evidence="9">Muscle</tissue>
    </source>
</reference>
<dbReference type="Pfam" id="PF12705">
    <property type="entry name" value="PDDEXK_1"/>
    <property type="match status" value="1"/>
</dbReference>
<keyword evidence="10" id="KW-1185">Reference proteome</keyword>
<feature type="active site" evidence="7">
    <location>
        <position position="254"/>
    </location>
</feature>
<evidence type="ECO:0000256" key="1">
    <source>
        <dbReference type="ARBA" id="ARBA00022722"/>
    </source>
</evidence>
<keyword evidence="5 7" id="KW-0496">Mitochondrion</keyword>
<dbReference type="GO" id="GO:0043504">
    <property type="term" value="P:mitochondrial DNA repair"/>
    <property type="evidence" value="ECO:0007669"/>
    <property type="project" value="UniProtKB-UniRule"/>
</dbReference>
<dbReference type="GO" id="GO:0008297">
    <property type="term" value="F:single-stranded DNA exodeoxyribonuclease activity"/>
    <property type="evidence" value="ECO:0007669"/>
    <property type="project" value="UniProtKB-UniRule"/>
</dbReference>
<evidence type="ECO:0000256" key="6">
    <source>
        <dbReference type="ARBA" id="ARBA00023204"/>
    </source>
</evidence>
<keyword evidence="3 7" id="KW-0378">Hydrolase</keyword>
<feature type="domain" description="PD-(D/E)XK endonuclease-like" evidence="8">
    <location>
        <begin position="172"/>
        <end position="292"/>
    </location>
</feature>
<evidence type="ECO:0000256" key="7">
    <source>
        <dbReference type="HAMAP-Rule" id="MF_03030"/>
    </source>
</evidence>
<evidence type="ECO:0000256" key="4">
    <source>
        <dbReference type="ARBA" id="ARBA00022839"/>
    </source>
</evidence>
<organism evidence="9 10">
    <name type="scientific">Coilia grayii</name>
    <name type="common">Gray's grenadier anchovy</name>
    <dbReference type="NCBI Taxonomy" id="363190"/>
    <lineage>
        <taxon>Eukaryota</taxon>
        <taxon>Metazoa</taxon>
        <taxon>Chordata</taxon>
        <taxon>Craniata</taxon>
        <taxon>Vertebrata</taxon>
        <taxon>Euteleostomi</taxon>
        <taxon>Actinopterygii</taxon>
        <taxon>Neopterygii</taxon>
        <taxon>Teleostei</taxon>
        <taxon>Clupei</taxon>
        <taxon>Clupeiformes</taxon>
        <taxon>Clupeoidei</taxon>
        <taxon>Engraulidae</taxon>
        <taxon>Coilinae</taxon>
        <taxon>Coilia</taxon>
    </lineage>
</organism>
<dbReference type="EC" id="3.1.-.-" evidence="7"/>
<sequence>MLISHTNPRWLVSTLLKHCNTSPVYRGFSTSCAWTSKKKTSPYGAVDTERYSSLVKAVVSRVSSQTPSSLEEEDAKLYGPIVKSKASLHKSAPVVPKNVHPIMNEGKTTLAAEYNLEKPARLLLPKGSERSAVPSVTRILKQTMSPEQLFYLERWKRRMIAELGEEGFQAYSANLFEQGKLFHAALERALVSSDAHEDTEHNEDTAGYLESVQHVLDDISEVRAIESAVQHHHLSYVGIVDCVARYRGALCAIDWKTSEKSKPFLHNTFDNPIQVAAYVGALNSDGNYSYQIKNGLIVVAYKDGSPAHPHFLDFEKVTQYWGKWLLRLQIYLEKK</sequence>
<comment type="similarity">
    <text evidence="7">Belongs to the MGME1 family.</text>
</comment>
<dbReference type="HAMAP" id="MF_03030">
    <property type="entry name" value="MGME1"/>
    <property type="match status" value="1"/>
</dbReference>
<dbReference type="GO" id="GO:0005739">
    <property type="term" value="C:mitochondrion"/>
    <property type="evidence" value="ECO:0007669"/>
    <property type="project" value="UniProtKB-SubCell"/>
</dbReference>
<keyword evidence="6" id="KW-0234">DNA repair</keyword>
<dbReference type="Proteomes" id="UP001591681">
    <property type="component" value="Unassembled WGS sequence"/>
</dbReference>
<dbReference type="AlphaFoldDB" id="A0ABD1J7W2"/>
<comment type="caution">
    <text evidence="9">The sequence shown here is derived from an EMBL/GenBank/DDBJ whole genome shotgun (WGS) entry which is preliminary data.</text>
</comment>
<evidence type="ECO:0000313" key="10">
    <source>
        <dbReference type="Proteomes" id="UP001591681"/>
    </source>
</evidence>